<keyword evidence="2" id="KW-0472">Membrane</keyword>
<reference evidence="6" key="1">
    <citation type="submission" date="2016-11" db="EMBL/GenBank/DDBJ databases">
        <authorList>
            <person name="Guldener U."/>
        </authorList>
    </citation>
    <scope>NUCLEOTIDE SEQUENCE [LARGE SCALE GENOMIC DNA]</scope>
</reference>
<dbReference type="InterPro" id="IPR006011">
    <property type="entry name" value="Syntaxin_N"/>
</dbReference>
<dbReference type="InterPro" id="IPR000727">
    <property type="entry name" value="T_SNARE_dom"/>
</dbReference>
<dbReference type="CDD" id="cd15840">
    <property type="entry name" value="SNARE_Qa"/>
    <property type="match status" value="1"/>
</dbReference>
<keyword evidence="2" id="KW-0812">Transmembrane</keyword>
<dbReference type="Pfam" id="PF14523">
    <property type="entry name" value="Syntaxin_2"/>
    <property type="match status" value="1"/>
</dbReference>
<accession>A0A1L0AXC5</accession>
<keyword evidence="3" id="KW-0732">Signal</keyword>
<dbReference type="InterPro" id="IPR006012">
    <property type="entry name" value="Syntaxin/epimorphin_CS"/>
</dbReference>
<keyword evidence="2" id="KW-1133">Transmembrane helix</keyword>
<evidence type="ECO:0000259" key="4">
    <source>
        <dbReference type="PROSITE" id="PS50192"/>
    </source>
</evidence>
<dbReference type="GO" id="GO:0005484">
    <property type="term" value="F:SNAP receptor activity"/>
    <property type="evidence" value="ECO:0007669"/>
    <property type="project" value="InterPro"/>
</dbReference>
<dbReference type="InterPro" id="IPR045242">
    <property type="entry name" value="Syntaxin"/>
</dbReference>
<feature type="transmembrane region" description="Helical" evidence="2">
    <location>
        <begin position="544"/>
        <end position="562"/>
    </location>
</feature>
<protein>
    <recommendedName>
        <fullName evidence="4">t-SNARE coiled-coil homology domain-containing protein</fullName>
    </recommendedName>
</protein>
<dbReference type="GO" id="GO:0006906">
    <property type="term" value="P:vesicle fusion"/>
    <property type="evidence" value="ECO:0007669"/>
    <property type="project" value="TreeGrafter"/>
</dbReference>
<proteinExistence type="inferred from homology"/>
<evidence type="ECO:0000313" key="6">
    <source>
        <dbReference type="Proteomes" id="UP000183365"/>
    </source>
</evidence>
<dbReference type="GO" id="GO:0006886">
    <property type="term" value="P:intracellular protein transport"/>
    <property type="evidence" value="ECO:0007669"/>
    <property type="project" value="InterPro"/>
</dbReference>
<dbReference type="VEuPathDB" id="FungiDB:HGUI_00944"/>
<dbReference type="GO" id="GO:0031201">
    <property type="term" value="C:SNARE complex"/>
    <property type="evidence" value="ECO:0007669"/>
    <property type="project" value="TreeGrafter"/>
</dbReference>
<evidence type="ECO:0000256" key="3">
    <source>
        <dbReference type="SAM" id="SignalP"/>
    </source>
</evidence>
<dbReference type="GO" id="GO:0048278">
    <property type="term" value="P:vesicle docking"/>
    <property type="evidence" value="ECO:0007669"/>
    <property type="project" value="TreeGrafter"/>
</dbReference>
<dbReference type="PANTHER" id="PTHR19957:SF38">
    <property type="entry name" value="LD27581P"/>
    <property type="match status" value="1"/>
</dbReference>
<dbReference type="SMART" id="SM00397">
    <property type="entry name" value="t_SNARE"/>
    <property type="match status" value="1"/>
</dbReference>
<feature type="domain" description="T-SNARE coiled-coil homology" evidence="4">
    <location>
        <begin position="472"/>
        <end position="534"/>
    </location>
</feature>
<dbReference type="Pfam" id="PF05739">
    <property type="entry name" value="SNARE"/>
    <property type="match status" value="1"/>
</dbReference>
<dbReference type="EMBL" id="FQNF01000011">
    <property type="protein sequence ID" value="SGZ38744.1"/>
    <property type="molecule type" value="Genomic_DNA"/>
</dbReference>
<dbReference type="PROSITE" id="PS00914">
    <property type="entry name" value="SYNTAXIN"/>
    <property type="match status" value="1"/>
</dbReference>
<dbReference type="GO" id="GO:0006896">
    <property type="term" value="P:Golgi to vacuole transport"/>
    <property type="evidence" value="ECO:0007669"/>
    <property type="project" value="TreeGrafter"/>
</dbReference>
<gene>
    <name evidence="5" type="ORF">HGUI_00944</name>
</gene>
<dbReference type="GO" id="GO:0012505">
    <property type="term" value="C:endomembrane system"/>
    <property type="evidence" value="ECO:0007669"/>
    <property type="project" value="TreeGrafter"/>
</dbReference>
<evidence type="ECO:0000256" key="1">
    <source>
        <dbReference type="ARBA" id="ARBA00009063"/>
    </source>
</evidence>
<dbReference type="Gene3D" id="1.20.5.110">
    <property type="match status" value="1"/>
</dbReference>
<dbReference type="Gene3D" id="1.20.58.70">
    <property type="match status" value="1"/>
</dbReference>
<dbReference type="OrthoDB" id="364348at2759"/>
<feature type="signal peptide" evidence="3">
    <location>
        <begin position="1"/>
        <end position="21"/>
    </location>
</feature>
<dbReference type="PROSITE" id="PS50192">
    <property type="entry name" value="T_SNARE"/>
    <property type="match status" value="1"/>
</dbReference>
<dbReference type="SUPFAM" id="SSF47661">
    <property type="entry name" value="t-snare proteins"/>
    <property type="match status" value="1"/>
</dbReference>
<organism evidence="5 6">
    <name type="scientific">Hanseniaspora guilliermondii</name>
    <dbReference type="NCBI Taxonomy" id="56406"/>
    <lineage>
        <taxon>Eukaryota</taxon>
        <taxon>Fungi</taxon>
        <taxon>Dikarya</taxon>
        <taxon>Ascomycota</taxon>
        <taxon>Saccharomycotina</taxon>
        <taxon>Saccharomycetes</taxon>
        <taxon>Saccharomycodales</taxon>
        <taxon>Saccharomycodaceae</taxon>
        <taxon>Hanseniaspora</taxon>
    </lineage>
</organism>
<dbReference type="Proteomes" id="UP000183365">
    <property type="component" value="Unassembled WGS sequence"/>
</dbReference>
<name>A0A1L0AXC5_9ASCO</name>
<dbReference type="InterPro" id="IPR010989">
    <property type="entry name" value="SNARE"/>
</dbReference>
<evidence type="ECO:0000313" key="5">
    <source>
        <dbReference type="EMBL" id="SGZ38744.1"/>
    </source>
</evidence>
<feature type="chain" id="PRO_5012408218" description="t-SNARE coiled-coil homology domain-containing protein" evidence="3">
    <location>
        <begin position="22"/>
        <end position="564"/>
    </location>
</feature>
<sequence length="564" mass="64857">MKKTIIFSIFLLVQNIRICCAVSSEVNNAILSNSNFLKNHHSLNQSHVKANEFKNHLINTFDTCGWDALIIANIPGLSWDHYHQYEGIFKNVQTLLERSGTIEQFSSISNVGSLGKTKLINDVMWTIEKKCSVLEEYSLYIVGNTTLEGFEKYIDTNKRMILISYDENFLSVGENDTSYNGDDIEDRLMLIDDELGKIFGAVPSPRTSLLIMGSHDITTNKTDVFNRIFNKNKKDLEFNKLSKFSEQKKKEAIEKRGKFHSYKPKFEPLADDNNGMLFTEMKTEIIKFYLDKKNQIEVVGAKSQLFSDHPAFDKKLSELSHLLFDVNGDVSTLQQFLDTLESGLATGNSINKILAKSLNNIDMVTEKMKKLKIVLDELLSIDRSLIDNQRLISRDKIVRDIDFSVKEFKKCQQRLKNFDEKLAEENKSALLQEETETMESNPSSASLLPGHHRMQMIVERNTQVLSESDYQNNLYAQRNAEIGRIQSNIQDVNRIFKDLSTMVLEQGMMVDTIESNMYSVENNTKMASKELTKALEYQKKKSKIIFYFFFMLLMVFLLMIMASL</sequence>
<evidence type="ECO:0000256" key="2">
    <source>
        <dbReference type="SAM" id="Phobius"/>
    </source>
</evidence>
<dbReference type="GO" id="GO:0000149">
    <property type="term" value="F:SNARE binding"/>
    <property type="evidence" value="ECO:0007669"/>
    <property type="project" value="TreeGrafter"/>
</dbReference>
<keyword evidence="6" id="KW-1185">Reference proteome</keyword>
<dbReference type="PANTHER" id="PTHR19957">
    <property type="entry name" value="SYNTAXIN"/>
    <property type="match status" value="1"/>
</dbReference>
<comment type="similarity">
    <text evidence="1">Belongs to the syntaxin family.</text>
</comment>
<dbReference type="AlphaFoldDB" id="A0A1L0AXC5"/>